<organism evidence="1 2">
    <name type="scientific">Saccharomonospora xinjiangensis XJ-54</name>
    <dbReference type="NCBI Taxonomy" id="882086"/>
    <lineage>
        <taxon>Bacteria</taxon>
        <taxon>Bacillati</taxon>
        <taxon>Actinomycetota</taxon>
        <taxon>Actinomycetes</taxon>
        <taxon>Pseudonocardiales</taxon>
        <taxon>Pseudonocardiaceae</taxon>
        <taxon>Saccharomonospora</taxon>
    </lineage>
</organism>
<dbReference type="OrthoDB" id="3668204at2"/>
<proteinExistence type="predicted"/>
<gene>
    <name evidence="1" type="ORF">SacxiDRAFT_1910</name>
</gene>
<dbReference type="RefSeq" id="WP_006238296.1">
    <property type="nucleotide sequence ID" value="NZ_JH636049.1"/>
</dbReference>
<dbReference type="Proteomes" id="UP000004691">
    <property type="component" value="Unassembled WGS sequence"/>
</dbReference>
<dbReference type="STRING" id="882086.SacxiDRAFT_1910"/>
<dbReference type="EMBL" id="JH636049">
    <property type="protein sequence ID" value="EID54147.1"/>
    <property type="molecule type" value="Genomic_DNA"/>
</dbReference>
<evidence type="ECO:0000313" key="1">
    <source>
        <dbReference type="EMBL" id="EID54147.1"/>
    </source>
</evidence>
<reference evidence="1 2" key="1">
    <citation type="submission" date="2012-01" db="EMBL/GenBank/DDBJ databases">
        <title>Improved High-Quality Draft sequence of Saccharomonospora xinjiangensis XJ-54.</title>
        <authorList>
            <consortium name="US DOE Joint Genome Institute"/>
            <person name="Lucas S."/>
            <person name="Han J."/>
            <person name="Lapidus A."/>
            <person name="Cheng J.-F."/>
            <person name="Goodwin L."/>
            <person name="Pitluck S."/>
            <person name="Peters L."/>
            <person name="Mikhailova N."/>
            <person name="Teshima H."/>
            <person name="Detter J.C."/>
            <person name="Han C."/>
            <person name="Tapia R."/>
            <person name="Land M."/>
            <person name="Hauser L."/>
            <person name="Kyrpides N."/>
            <person name="Ivanova N."/>
            <person name="Pagani I."/>
            <person name="Brambilla E.-M."/>
            <person name="Klenk H.-P."/>
            <person name="Woyke T."/>
        </authorList>
    </citation>
    <scope>NUCLEOTIDE SEQUENCE [LARGE SCALE GENOMIC DNA]</scope>
    <source>
        <strain evidence="1 2">XJ-54</strain>
    </source>
</reference>
<dbReference type="HOGENOM" id="CLU_1174757_0_0_11"/>
<protein>
    <submittedName>
        <fullName evidence="1">Uncharacterized protein</fullName>
    </submittedName>
</protein>
<accession>I0V1Z4</accession>
<dbReference type="AlphaFoldDB" id="I0V1Z4"/>
<dbReference type="eggNOG" id="ENOG5030M5I">
    <property type="taxonomic scope" value="Bacteria"/>
</dbReference>
<keyword evidence="2" id="KW-1185">Reference proteome</keyword>
<name>I0V1Z4_9PSEU</name>
<sequence length="231" mass="24853">MAFSDAPGPATRARQVISADETVLWAASGDRFVYDAADAGEQSPVTAMAGLRVSGAFDRGAVSVAERMTADVEDDEAGNPDVVVFGGADGLARTALRDVPPTGRGRGRTWALTSSRLLVLDVKERDCAGQGSLLRRSIEFGRDIVDLVTDRIRKYGGNVSDVPVTCPPMEVVASVDRRHIDDITVSRRRLRMRTRPCLRLSFMDSSGIDLLLGIDDVGVFEWMLALSGGGR</sequence>
<evidence type="ECO:0000313" key="2">
    <source>
        <dbReference type="Proteomes" id="UP000004691"/>
    </source>
</evidence>